<comment type="similarity">
    <text evidence="3 15">Belongs to the peptidase M14 family.</text>
</comment>
<dbReference type="PANTHER" id="PTHR11705:SF60">
    <property type="entry name" value="FI16720P1"/>
    <property type="match status" value="1"/>
</dbReference>
<keyword evidence="4" id="KW-0964">Secreted</keyword>
<keyword evidence="11" id="KW-0482">Metalloprotease</keyword>
<dbReference type="Gene3D" id="3.30.70.340">
    <property type="entry name" value="Metallocarboxypeptidase-like"/>
    <property type="match status" value="1"/>
</dbReference>
<feature type="compositionally biased region" description="Low complexity" evidence="16">
    <location>
        <begin position="442"/>
        <end position="451"/>
    </location>
</feature>
<evidence type="ECO:0000256" key="1">
    <source>
        <dbReference type="ARBA" id="ARBA00001947"/>
    </source>
</evidence>
<keyword evidence="9" id="KW-0378">Hydrolase</keyword>
<evidence type="ECO:0000256" key="15">
    <source>
        <dbReference type="PROSITE-ProRule" id="PRU01379"/>
    </source>
</evidence>
<gene>
    <name evidence="19" type="ORF">DMAD_10095</name>
</gene>
<dbReference type="Proteomes" id="UP001500889">
    <property type="component" value="Chromosome O"/>
</dbReference>
<dbReference type="GO" id="GO:0008270">
    <property type="term" value="F:zinc ion binding"/>
    <property type="evidence" value="ECO:0007669"/>
    <property type="project" value="InterPro"/>
</dbReference>
<feature type="signal peptide" evidence="17">
    <location>
        <begin position="1"/>
        <end position="24"/>
    </location>
</feature>
<keyword evidence="6" id="KW-0645">Protease</keyword>
<feature type="chain" id="PRO_5043639192" description="Zinc carboxypeptidase A 1" evidence="17">
    <location>
        <begin position="25"/>
        <end position="451"/>
    </location>
</feature>
<dbReference type="FunFam" id="3.40.630.10:FF:000040">
    <property type="entry name" value="zinc carboxypeptidase"/>
    <property type="match status" value="1"/>
</dbReference>
<dbReference type="Gene3D" id="3.40.630.10">
    <property type="entry name" value="Zn peptidases"/>
    <property type="match status" value="1"/>
</dbReference>
<feature type="domain" description="Peptidase M14" evidence="18">
    <location>
        <begin position="129"/>
        <end position="424"/>
    </location>
</feature>
<evidence type="ECO:0000256" key="13">
    <source>
        <dbReference type="ARBA" id="ARBA00057299"/>
    </source>
</evidence>
<organism evidence="19 20">
    <name type="scientific">Drosophila madeirensis</name>
    <name type="common">Fruit fly</name>
    <dbReference type="NCBI Taxonomy" id="30013"/>
    <lineage>
        <taxon>Eukaryota</taxon>
        <taxon>Metazoa</taxon>
        <taxon>Ecdysozoa</taxon>
        <taxon>Arthropoda</taxon>
        <taxon>Hexapoda</taxon>
        <taxon>Insecta</taxon>
        <taxon>Pterygota</taxon>
        <taxon>Neoptera</taxon>
        <taxon>Endopterygota</taxon>
        <taxon>Diptera</taxon>
        <taxon>Brachycera</taxon>
        <taxon>Muscomorpha</taxon>
        <taxon>Ephydroidea</taxon>
        <taxon>Drosophilidae</taxon>
        <taxon>Drosophila</taxon>
        <taxon>Sophophora</taxon>
    </lineage>
</organism>
<evidence type="ECO:0000256" key="16">
    <source>
        <dbReference type="SAM" id="MobiDB-lite"/>
    </source>
</evidence>
<dbReference type="CDD" id="cd03860">
    <property type="entry name" value="M14_CP_A-B_like"/>
    <property type="match status" value="1"/>
</dbReference>
<sequence length="451" mass="50760">MLWISRLLLLLSLTFGHLGAPAQAQVQAQARYDHTRIYQVELASAEHVQLFQALELASDSCSFMGHARVPGQKLTIMVTSHKVADFDDLLQSYNVSHRVLNHDFQALIDANYREVAPKGTPPDQFDWRRYFQLDSIYAWLEHLAKQRPEVVTLVDLGSSTQGLPIKGVRIAFGGENLTSVFVESGIHAREWIAPATATYFIEQLLNSKDAAVQALARSQNWLIFPTVNPDGYRYTFKGDRMWRKNRSLFGICRGVDLNRNFPFHWNVTGASGDPCRYDYSGPSAGSEVETQRLVQFLKDHVQSERIKTFISLHSYSQLIMFPYGHTPERVENYEDLKEIGQLAAQRIKEKSGRIYRSGSIYETIYPSSGGSKDWIHGLLQVPITFSYELRGPPDSEDLFILSAEEIEPTASEAFAALQTILEEAGKRGYYQSEAATTDQTPSSSSSSSNSI</sequence>
<dbReference type="FunFam" id="3.30.70.340:FF:000002">
    <property type="entry name" value="Carboxypeptidase A"/>
    <property type="match status" value="1"/>
</dbReference>
<keyword evidence="8 17" id="KW-0732">Signal</keyword>
<dbReference type="Pfam" id="PF02244">
    <property type="entry name" value="Propep_M14"/>
    <property type="match status" value="1"/>
</dbReference>
<accession>A0AAU9EY62</accession>
<evidence type="ECO:0000256" key="6">
    <source>
        <dbReference type="ARBA" id="ARBA00022670"/>
    </source>
</evidence>
<evidence type="ECO:0000313" key="20">
    <source>
        <dbReference type="Proteomes" id="UP001500889"/>
    </source>
</evidence>
<evidence type="ECO:0000256" key="12">
    <source>
        <dbReference type="ARBA" id="ARBA00023157"/>
    </source>
</evidence>
<proteinExistence type="inferred from homology"/>
<dbReference type="InterPro" id="IPR057247">
    <property type="entry name" value="CARBOXYPEPT_ZN_2"/>
</dbReference>
<evidence type="ECO:0000256" key="11">
    <source>
        <dbReference type="ARBA" id="ARBA00023049"/>
    </source>
</evidence>
<evidence type="ECO:0000256" key="8">
    <source>
        <dbReference type="ARBA" id="ARBA00022729"/>
    </source>
</evidence>
<keyword evidence="10" id="KW-0862">Zinc</keyword>
<keyword evidence="20" id="KW-1185">Reference proteome</keyword>
<evidence type="ECO:0000256" key="17">
    <source>
        <dbReference type="SAM" id="SignalP"/>
    </source>
</evidence>
<dbReference type="AlphaFoldDB" id="A0AAU9EY62"/>
<keyword evidence="7" id="KW-0479">Metal-binding</keyword>
<dbReference type="SUPFAM" id="SSF54897">
    <property type="entry name" value="Protease propeptides/inhibitors"/>
    <property type="match status" value="1"/>
</dbReference>
<dbReference type="InterPro" id="IPR000834">
    <property type="entry name" value="Peptidase_M14"/>
</dbReference>
<dbReference type="SUPFAM" id="SSF53187">
    <property type="entry name" value="Zn-dependent exopeptidases"/>
    <property type="match status" value="1"/>
</dbReference>
<keyword evidence="12" id="KW-1015">Disulfide bond</keyword>
<feature type="region of interest" description="Disordered" evidence="16">
    <location>
        <begin position="431"/>
        <end position="451"/>
    </location>
</feature>
<dbReference type="GO" id="GO:0005615">
    <property type="term" value="C:extracellular space"/>
    <property type="evidence" value="ECO:0007669"/>
    <property type="project" value="TreeGrafter"/>
</dbReference>
<dbReference type="PANTHER" id="PTHR11705">
    <property type="entry name" value="PROTEASE FAMILY M14 CARBOXYPEPTIDASE A,B"/>
    <property type="match status" value="1"/>
</dbReference>
<protein>
    <recommendedName>
        <fullName evidence="14">Zinc carboxypeptidase A 1</fullName>
    </recommendedName>
</protein>
<reference evidence="19 20" key="1">
    <citation type="submission" date="2024-02" db="EMBL/GenBank/DDBJ databases">
        <title>A chromosome-level genome assembly of Drosophila madeirensis, a fruit fly species endemic to Madeira island.</title>
        <authorList>
            <person name="Tomihara K."/>
            <person name="Llopart A."/>
            <person name="Yamamoto D."/>
        </authorList>
    </citation>
    <scope>NUCLEOTIDE SEQUENCE [LARGE SCALE GENOMIC DNA]</scope>
    <source>
        <strain evidence="19 20">RF1</strain>
    </source>
</reference>
<evidence type="ECO:0000256" key="14">
    <source>
        <dbReference type="ARBA" id="ARBA00069039"/>
    </source>
</evidence>
<dbReference type="PRINTS" id="PR00765">
    <property type="entry name" value="CRBOXYPTASEA"/>
</dbReference>
<keyword evidence="5 19" id="KW-0121">Carboxypeptidase</keyword>
<evidence type="ECO:0000256" key="2">
    <source>
        <dbReference type="ARBA" id="ARBA00004613"/>
    </source>
</evidence>
<dbReference type="InterPro" id="IPR003146">
    <property type="entry name" value="M14A_act_pep"/>
</dbReference>
<evidence type="ECO:0000256" key="7">
    <source>
        <dbReference type="ARBA" id="ARBA00022723"/>
    </source>
</evidence>
<dbReference type="Pfam" id="PF00246">
    <property type="entry name" value="Peptidase_M14"/>
    <property type="match status" value="1"/>
</dbReference>
<dbReference type="PROSITE" id="PS52035">
    <property type="entry name" value="PEPTIDASE_M14"/>
    <property type="match status" value="1"/>
</dbReference>
<evidence type="ECO:0000256" key="10">
    <source>
        <dbReference type="ARBA" id="ARBA00022833"/>
    </source>
</evidence>
<evidence type="ECO:0000256" key="3">
    <source>
        <dbReference type="ARBA" id="ARBA00005988"/>
    </source>
</evidence>
<evidence type="ECO:0000256" key="4">
    <source>
        <dbReference type="ARBA" id="ARBA00022525"/>
    </source>
</evidence>
<evidence type="ECO:0000256" key="5">
    <source>
        <dbReference type="ARBA" id="ARBA00022645"/>
    </source>
</evidence>
<dbReference type="SMART" id="SM00631">
    <property type="entry name" value="Zn_pept"/>
    <property type="match status" value="1"/>
</dbReference>
<evidence type="ECO:0000313" key="19">
    <source>
        <dbReference type="EMBL" id="BFF91933.1"/>
    </source>
</evidence>
<dbReference type="GO" id="GO:0006508">
    <property type="term" value="P:proteolysis"/>
    <property type="evidence" value="ECO:0007669"/>
    <property type="project" value="UniProtKB-KW"/>
</dbReference>
<evidence type="ECO:0000256" key="9">
    <source>
        <dbReference type="ARBA" id="ARBA00022801"/>
    </source>
</evidence>
<comment type="cofactor">
    <cofactor evidence="1">
        <name>Zn(2+)</name>
        <dbReference type="ChEBI" id="CHEBI:29105"/>
    </cofactor>
</comment>
<feature type="active site" description="Proton donor/acceptor" evidence="15">
    <location>
        <position position="388"/>
    </location>
</feature>
<name>A0AAU9EY62_DROMD</name>
<dbReference type="InterPro" id="IPR036990">
    <property type="entry name" value="M14A-like_propep"/>
</dbReference>
<evidence type="ECO:0000259" key="18">
    <source>
        <dbReference type="PROSITE" id="PS52035"/>
    </source>
</evidence>
<dbReference type="EMBL" id="AP029263">
    <property type="protein sequence ID" value="BFF91933.1"/>
    <property type="molecule type" value="Genomic_DNA"/>
</dbReference>
<dbReference type="PROSITE" id="PS00133">
    <property type="entry name" value="CARBOXYPEPT_ZN_2"/>
    <property type="match status" value="1"/>
</dbReference>
<comment type="subcellular location">
    <subcellularLocation>
        <location evidence="2">Secreted</location>
    </subcellularLocation>
</comment>
<dbReference type="GO" id="GO:0004181">
    <property type="term" value="F:metallocarboxypeptidase activity"/>
    <property type="evidence" value="ECO:0007669"/>
    <property type="project" value="InterPro"/>
</dbReference>
<comment type="function">
    <text evidence="13">Involved in the digestion of the blood meal.</text>
</comment>